<name>A0ABV9BEB4_9ACTN</name>
<keyword evidence="4" id="KW-0503">Monooxygenase</keyword>
<reference evidence="7" key="1">
    <citation type="journal article" date="2019" name="Int. J. Syst. Evol. Microbiol.">
        <title>The Global Catalogue of Microorganisms (GCM) 10K type strain sequencing project: providing services to taxonomists for standard genome sequencing and annotation.</title>
        <authorList>
            <consortium name="The Broad Institute Genomics Platform"/>
            <consortium name="The Broad Institute Genome Sequencing Center for Infectious Disease"/>
            <person name="Wu L."/>
            <person name="Ma J."/>
        </authorList>
    </citation>
    <scope>NUCLEOTIDE SEQUENCE [LARGE SCALE GENOMIC DNA]</scope>
    <source>
        <strain evidence="7">CECT 8064</strain>
    </source>
</reference>
<accession>A0ABV9BEB4</accession>
<dbReference type="Gene3D" id="3.50.50.60">
    <property type="entry name" value="FAD/NAD(P)-binding domain"/>
    <property type="match status" value="1"/>
</dbReference>
<evidence type="ECO:0000256" key="4">
    <source>
        <dbReference type="ARBA" id="ARBA00023033"/>
    </source>
</evidence>
<dbReference type="InterPro" id="IPR002938">
    <property type="entry name" value="FAD-bd"/>
</dbReference>
<evidence type="ECO:0000313" key="7">
    <source>
        <dbReference type="Proteomes" id="UP001595990"/>
    </source>
</evidence>
<proteinExistence type="predicted"/>
<gene>
    <name evidence="6" type="ORF">ACFPEN_05375</name>
</gene>
<evidence type="ECO:0000256" key="2">
    <source>
        <dbReference type="ARBA" id="ARBA00022827"/>
    </source>
</evidence>
<dbReference type="SUPFAM" id="SSF51905">
    <property type="entry name" value="FAD/NAD(P)-binding domain"/>
    <property type="match status" value="1"/>
</dbReference>
<dbReference type="PANTHER" id="PTHR47178:SF5">
    <property type="entry name" value="FAD-BINDING DOMAIN-CONTAINING PROTEIN"/>
    <property type="match status" value="1"/>
</dbReference>
<evidence type="ECO:0000256" key="1">
    <source>
        <dbReference type="ARBA" id="ARBA00022630"/>
    </source>
</evidence>
<dbReference type="Pfam" id="PF13450">
    <property type="entry name" value="NAD_binding_8"/>
    <property type="match status" value="1"/>
</dbReference>
<dbReference type="PANTHER" id="PTHR47178">
    <property type="entry name" value="MONOOXYGENASE, FAD-BINDING"/>
    <property type="match status" value="1"/>
</dbReference>
<organism evidence="6 7">
    <name type="scientific">Streptomyces ehimensis</name>
    <dbReference type="NCBI Taxonomy" id="68195"/>
    <lineage>
        <taxon>Bacteria</taxon>
        <taxon>Bacillati</taxon>
        <taxon>Actinomycetota</taxon>
        <taxon>Actinomycetes</taxon>
        <taxon>Kitasatosporales</taxon>
        <taxon>Streptomycetaceae</taxon>
        <taxon>Streptomyces</taxon>
    </lineage>
</organism>
<evidence type="ECO:0000313" key="6">
    <source>
        <dbReference type="EMBL" id="MFC4512363.1"/>
    </source>
</evidence>
<dbReference type="EMBL" id="JBHSFS010000002">
    <property type="protein sequence ID" value="MFC4512363.1"/>
    <property type="molecule type" value="Genomic_DNA"/>
</dbReference>
<sequence length="392" mass="41555">MRVIVIGAGLGGLCLAQGLRRAGVDVTVHEKDPGVTARFQGFRIGLAEQGRAALRGCLPEDLYSLVEATLGDMTGPARAVDPWLRPLGEYPMEGATAADRHVLRHILLAGLDGALCFGKELTDYHVRSDGRVEARFTDGTTDTADLLVGADGINSAVRARLAPDVRPHDTGVRFVIGRTPLTDRFAGLVPGFGTRVVDRDVSMLLGLMRFRRPPRGAAAELAPGLALPGTADYLRWAMLLPPGQAPEPGRDGAQQTVLARTEGWHPEVRAVVEAADPDNSTLLSIRVVRPGPRWLLGPVTLLGDAIHATSPSGGNGANTALRDADLLRSLLVDAHAGRRTLPDAVDAYERRMLRYGAEAVEHSLAALGPFLPGPSVPGPFLPISDSLAPSQP</sequence>
<keyword evidence="3" id="KW-0560">Oxidoreductase</keyword>
<dbReference type="RefSeq" id="WP_358213968.1">
    <property type="nucleotide sequence ID" value="NZ_JBHSFS010000002.1"/>
</dbReference>
<dbReference type="PRINTS" id="PR00420">
    <property type="entry name" value="RNGMNOXGNASE"/>
</dbReference>
<keyword evidence="1" id="KW-0285">Flavoprotein</keyword>
<dbReference type="InterPro" id="IPR036188">
    <property type="entry name" value="FAD/NAD-bd_sf"/>
</dbReference>
<evidence type="ECO:0000256" key="3">
    <source>
        <dbReference type="ARBA" id="ARBA00023002"/>
    </source>
</evidence>
<evidence type="ECO:0000259" key="5">
    <source>
        <dbReference type="Pfam" id="PF01494"/>
    </source>
</evidence>
<dbReference type="Pfam" id="PF01494">
    <property type="entry name" value="FAD_binding_3"/>
    <property type="match status" value="1"/>
</dbReference>
<dbReference type="Proteomes" id="UP001595990">
    <property type="component" value="Unassembled WGS sequence"/>
</dbReference>
<keyword evidence="2" id="KW-0274">FAD</keyword>
<comment type="caution">
    <text evidence="6">The sequence shown here is derived from an EMBL/GenBank/DDBJ whole genome shotgun (WGS) entry which is preliminary data.</text>
</comment>
<keyword evidence="7" id="KW-1185">Reference proteome</keyword>
<feature type="domain" description="FAD-binding" evidence="5">
    <location>
        <begin position="293"/>
        <end position="362"/>
    </location>
</feature>
<protein>
    <submittedName>
        <fullName evidence="6">NAD(P)/FAD-dependent oxidoreductase</fullName>
    </submittedName>
</protein>